<keyword evidence="1" id="KW-1133">Transmembrane helix</keyword>
<gene>
    <name evidence="2" type="ORF">JHL17_23315</name>
</gene>
<dbReference type="InterPro" id="IPR025961">
    <property type="entry name" value="Metal_resist"/>
</dbReference>
<organism evidence="2 3">
    <name type="scientific">Azospirillum endophyticum</name>
    <dbReference type="NCBI Taxonomy" id="2800326"/>
    <lineage>
        <taxon>Bacteria</taxon>
        <taxon>Pseudomonadati</taxon>
        <taxon>Pseudomonadota</taxon>
        <taxon>Alphaproteobacteria</taxon>
        <taxon>Rhodospirillales</taxon>
        <taxon>Azospirillaceae</taxon>
        <taxon>Azospirillum</taxon>
    </lineage>
</organism>
<reference evidence="3" key="1">
    <citation type="submission" date="2021-01" db="EMBL/GenBank/DDBJ databases">
        <title>Genome public.</title>
        <authorList>
            <person name="Liu C."/>
            <person name="Sun Q."/>
        </authorList>
    </citation>
    <scope>NUCLEOTIDE SEQUENCE [LARGE SCALE GENOMIC DNA]</scope>
    <source>
        <strain evidence="3">YIM B02556</strain>
    </source>
</reference>
<dbReference type="Pfam" id="PF13801">
    <property type="entry name" value="Metal_resist"/>
    <property type="match status" value="1"/>
</dbReference>
<protein>
    <submittedName>
        <fullName evidence="2">Periplasmic heavy metal sensor</fullName>
    </submittedName>
</protein>
<proteinExistence type="predicted"/>
<dbReference type="Proteomes" id="UP000652760">
    <property type="component" value="Unassembled WGS sequence"/>
</dbReference>
<accession>A0ABS1FA80</accession>
<name>A0ABS1FA80_9PROT</name>
<keyword evidence="3" id="KW-1185">Reference proteome</keyword>
<dbReference type="EMBL" id="JAENHM010000061">
    <property type="protein sequence ID" value="MBK1840337.1"/>
    <property type="molecule type" value="Genomic_DNA"/>
</dbReference>
<sequence>MSGAAAPRRLQPSFLASLRQRISLRRLALVSLALNLFLGAILGAMLVGNTGKPPPYRPMPDRFVEHVAADLSDADAARLRAVFEPLRPRYDALSQDYREDGQRVRSLLQAEPVDFDSLNAAIATARAKRRQIGELTEQTVLSVLPDLSPDGRLRLVGGWGTGGPAVSPKK</sequence>
<dbReference type="RefSeq" id="WP_200196856.1">
    <property type="nucleotide sequence ID" value="NZ_JAENHM010000061.1"/>
</dbReference>
<feature type="transmembrane region" description="Helical" evidence="1">
    <location>
        <begin position="27"/>
        <end position="48"/>
    </location>
</feature>
<evidence type="ECO:0000313" key="2">
    <source>
        <dbReference type="EMBL" id="MBK1840337.1"/>
    </source>
</evidence>
<evidence type="ECO:0000313" key="3">
    <source>
        <dbReference type="Proteomes" id="UP000652760"/>
    </source>
</evidence>
<keyword evidence="1" id="KW-0472">Membrane</keyword>
<comment type="caution">
    <text evidence="2">The sequence shown here is derived from an EMBL/GenBank/DDBJ whole genome shotgun (WGS) entry which is preliminary data.</text>
</comment>
<evidence type="ECO:0000256" key="1">
    <source>
        <dbReference type="SAM" id="Phobius"/>
    </source>
</evidence>
<keyword evidence="1" id="KW-0812">Transmembrane</keyword>